<evidence type="ECO:0000313" key="2">
    <source>
        <dbReference type="Proteomes" id="UP000019364"/>
    </source>
</evidence>
<reference evidence="1 2" key="1">
    <citation type="journal article" date="2014" name="Genome Announc.">
        <title>Draft Genome Sequence of Paenibacillus pini JCM 16418T, Isolated from the Rhizosphere of Pine Tree.</title>
        <authorList>
            <person name="Yuki M."/>
            <person name="Oshima K."/>
            <person name="Suda W."/>
            <person name="Oshida Y."/>
            <person name="Kitamura K."/>
            <person name="Iida Y."/>
            <person name="Hattori M."/>
            <person name="Ohkuma M."/>
        </authorList>
    </citation>
    <scope>NUCLEOTIDE SEQUENCE [LARGE SCALE GENOMIC DNA]</scope>
    <source>
        <strain evidence="1 2">JCM 16418</strain>
    </source>
</reference>
<proteinExistence type="predicted"/>
<organism evidence="1 2">
    <name type="scientific">Paenibacillus pini JCM 16418</name>
    <dbReference type="NCBI Taxonomy" id="1236976"/>
    <lineage>
        <taxon>Bacteria</taxon>
        <taxon>Bacillati</taxon>
        <taxon>Bacillota</taxon>
        <taxon>Bacilli</taxon>
        <taxon>Bacillales</taxon>
        <taxon>Paenibacillaceae</taxon>
        <taxon>Paenibacillus</taxon>
    </lineage>
</organism>
<protein>
    <recommendedName>
        <fullName evidence="3">Lipoprotein</fullName>
    </recommendedName>
</protein>
<name>W7YNY1_9BACL</name>
<dbReference type="STRING" id="1236976.JCM16418_3455"/>
<gene>
    <name evidence="1" type="ORF">JCM16418_3455</name>
</gene>
<dbReference type="eggNOG" id="ENOG5033M8S">
    <property type="taxonomic scope" value="Bacteria"/>
</dbReference>
<dbReference type="PROSITE" id="PS51257">
    <property type="entry name" value="PROKAR_LIPOPROTEIN"/>
    <property type="match status" value="1"/>
</dbReference>
<evidence type="ECO:0000313" key="1">
    <source>
        <dbReference type="EMBL" id="GAF09318.1"/>
    </source>
</evidence>
<dbReference type="EMBL" id="BAVZ01000011">
    <property type="protein sequence ID" value="GAF09318.1"/>
    <property type="molecule type" value="Genomic_DNA"/>
</dbReference>
<dbReference type="Proteomes" id="UP000019364">
    <property type="component" value="Unassembled WGS sequence"/>
</dbReference>
<evidence type="ECO:0008006" key="3">
    <source>
        <dbReference type="Google" id="ProtNLM"/>
    </source>
</evidence>
<accession>W7YNY1</accession>
<sequence>MDQKGDTILNTMWRSKLALLLAIMMILAVGCSNKGSDNMENTTSNEIIKNPFEENTPNTMVLGNISHGFTNPQLDEKGIILPLQYNGSELKVDYSVKASGKAKNVGFLVFVDGKPQPYKFNSSEAPYEYMHIFELEGDDQDTPLSFIFTPVTGKKGDNLHVSIASVYNPGFIPDMKATTSFGGYQTTLESGRSLIFNKNAEALNVSSIPHQEILSNVRISTEPITQELLDKHSVMEKVDNGDVG</sequence>
<comment type="caution">
    <text evidence="1">The sequence shown here is derived from an EMBL/GenBank/DDBJ whole genome shotgun (WGS) entry which is preliminary data.</text>
</comment>
<dbReference type="AlphaFoldDB" id="W7YNY1"/>
<keyword evidence="2" id="KW-1185">Reference proteome</keyword>